<keyword evidence="2" id="KW-1185">Reference proteome</keyword>
<evidence type="ECO:0000313" key="1">
    <source>
        <dbReference type="EMBL" id="MCF1596675.1"/>
    </source>
</evidence>
<dbReference type="AlphaFoldDB" id="A0A9X1Q257"/>
<reference evidence="1" key="1">
    <citation type="submission" date="2022-01" db="EMBL/GenBank/DDBJ databases">
        <title>Draft Genome Sequences of Seven Type Strains of the Genus Streptomyces.</title>
        <authorList>
            <person name="Aziz S."/>
            <person name="Coretto E."/>
            <person name="Chronakova A."/>
            <person name="Sproer C."/>
            <person name="Huber K."/>
            <person name="Nouioui I."/>
            <person name="Gross H."/>
        </authorList>
    </citation>
    <scope>NUCLEOTIDE SEQUENCE</scope>
    <source>
        <strain evidence="1">DSM 103493</strain>
    </source>
</reference>
<dbReference type="RefSeq" id="WP_234765026.1">
    <property type="nucleotide sequence ID" value="NZ_JAKEIP010000110.1"/>
</dbReference>
<name>A0A9X1Q257_STRM4</name>
<proteinExistence type="predicted"/>
<evidence type="ECO:0000313" key="2">
    <source>
        <dbReference type="Proteomes" id="UP001139384"/>
    </source>
</evidence>
<dbReference type="EMBL" id="JAKEIP010000110">
    <property type="protein sequence ID" value="MCF1596675.1"/>
    <property type="molecule type" value="Genomic_DNA"/>
</dbReference>
<gene>
    <name evidence="1" type="ORF">L0P92_24355</name>
</gene>
<accession>A0A9X1Q257</accession>
<comment type="caution">
    <text evidence="1">The sequence shown here is derived from an EMBL/GenBank/DDBJ whole genome shotgun (WGS) entry which is preliminary data.</text>
</comment>
<protein>
    <submittedName>
        <fullName evidence="1">Uncharacterized protein</fullName>
    </submittedName>
</protein>
<organism evidence="1 2">
    <name type="scientific">Streptomyces muensis</name>
    <dbReference type="NCBI Taxonomy" id="1077944"/>
    <lineage>
        <taxon>Bacteria</taxon>
        <taxon>Bacillati</taxon>
        <taxon>Actinomycetota</taxon>
        <taxon>Actinomycetes</taxon>
        <taxon>Kitasatosporales</taxon>
        <taxon>Streptomycetaceae</taxon>
        <taxon>Streptomyces</taxon>
    </lineage>
</organism>
<sequence length="67" mass="7577">MNEQDSDSLDSLRDSSSFELRIKTAESMVEVLEILHEHDLSEEDFTNRFPVLAKLFQGLPNETAPPG</sequence>
<dbReference type="Proteomes" id="UP001139384">
    <property type="component" value="Unassembled WGS sequence"/>
</dbReference>